<keyword evidence="2" id="KW-1185">Reference proteome</keyword>
<accession>A0A251UM82</accession>
<dbReference type="EMBL" id="CM007894">
    <property type="protein sequence ID" value="OTG24500.1"/>
    <property type="molecule type" value="Genomic_DNA"/>
</dbReference>
<gene>
    <name evidence="1" type="ORF">HannXRQ_Chr05g0137461</name>
</gene>
<organism evidence="1 2">
    <name type="scientific">Helianthus annuus</name>
    <name type="common">Common sunflower</name>
    <dbReference type="NCBI Taxonomy" id="4232"/>
    <lineage>
        <taxon>Eukaryota</taxon>
        <taxon>Viridiplantae</taxon>
        <taxon>Streptophyta</taxon>
        <taxon>Embryophyta</taxon>
        <taxon>Tracheophyta</taxon>
        <taxon>Spermatophyta</taxon>
        <taxon>Magnoliopsida</taxon>
        <taxon>eudicotyledons</taxon>
        <taxon>Gunneridae</taxon>
        <taxon>Pentapetalae</taxon>
        <taxon>asterids</taxon>
        <taxon>campanulids</taxon>
        <taxon>Asterales</taxon>
        <taxon>Asteraceae</taxon>
        <taxon>Asteroideae</taxon>
        <taxon>Heliantheae alliance</taxon>
        <taxon>Heliantheae</taxon>
        <taxon>Helianthus</taxon>
    </lineage>
</organism>
<name>A0A251UM82_HELAN</name>
<dbReference type="Proteomes" id="UP000215914">
    <property type="component" value="Chromosome 5"/>
</dbReference>
<proteinExistence type="predicted"/>
<dbReference type="InParanoid" id="A0A251UM82"/>
<evidence type="ECO:0000313" key="1">
    <source>
        <dbReference type="EMBL" id="OTG24500.1"/>
    </source>
</evidence>
<protein>
    <submittedName>
        <fullName evidence="1">Uncharacterized protein</fullName>
    </submittedName>
</protein>
<sequence>MESSSAPPHCQRRPLNHMATISLHYRPFAPPLRHRNTRSHHRPLEQVGYLGDQEEGLLSADSENQLMIRVWLRHRRRVEDISKVWLKEELARWGNFRGEESYMLM</sequence>
<dbReference type="AlphaFoldDB" id="A0A251UM82"/>
<reference evidence="2" key="1">
    <citation type="journal article" date="2017" name="Nature">
        <title>The sunflower genome provides insights into oil metabolism, flowering and Asterid evolution.</title>
        <authorList>
            <person name="Badouin H."/>
            <person name="Gouzy J."/>
            <person name="Grassa C.J."/>
            <person name="Murat F."/>
            <person name="Staton S.E."/>
            <person name="Cottret L."/>
            <person name="Lelandais-Briere C."/>
            <person name="Owens G.L."/>
            <person name="Carrere S."/>
            <person name="Mayjonade B."/>
            <person name="Legrand L."/>
            <person name="Gill N."/>
            <person name="Kane N.C."/>
            <person name="Bowers J.E."/>
            <person name="Hubner S."/>
            <person name="Bellec A."/>
            <person name="Berard A."/>
            <person name="Berges H."/>
            <person name="Blanchet N."/>
            <person name="Boniface M.C."/>
            <person name="Brunel D."/>
            <person name="Catrice O."/>
            <person name="Chaidir N."/>
            <person name="Claudel C."/>
            <person name="Donnadieu C."/>
            <person name="Faraut T."/>
            <person name="Fievet G."/>
            <person name="Helmstetter N."/>
            <person name="King M."/>
            <person name="Knapp S.J."/>
            <person name="Lai Z."/>
            <person name="Le Paslier M.C."/>
            <person name="Lippi Y."/>
            <person name="Lorenzon L."/>
            <person name="Mandel J.R."/>
            <person name="Marage G."/>
            <person name="Marchand G."/>
            <person name="Marquand E."/>
            <person name="Bret-Mestries E."/>
            <person name="Morien E."/>
            <person name="Nambeesan S."/>
            <person name="Nguyen T."/>
            <person name="Pegot-Espagnet P."/>
            <person name="Pouilly N."/>
            <person name="Raftis F."/>
            <person name="Sallet E."/>
            <person name="Schiex T."/>
            <person name="Thomas J."/>
            <person name="Vandecasteele C."/>
            <person name="Vares D."/>
            <person name="Vear F."/>
            <person name="Vautrin S."/>
            <person name="Crespi M."/>
            <person name="Mangin B."/>
            <person name="Burke J.M."/>
            <person name="Salse J."/>
            <person name="Munos S."/>
            <person name="Vincourt P."/>
            <person name="Rieseberg L.H."/>
            <person name="Langlade N.B."/>
        </authorList>
    </citation>
    <scope>NUCLEOTIDE SEQUENCE [LARGE SCALE GENOMIC DNA]</scope>
    <source>
        <strain evidence="2">cv. SF193</strain>
    </source>
</reference>
<evidence type="ECO:0000313" key="2">
    <source>
        <dbReference type="Proteomes" id="UP000215914"/>
    </source>
</evidence>